<keyword evidence="2" id="KW-1185">Reference proteome</keyword>
<dbReference type="AlphaFoldDB" id="A0A8X6YBR1"/>
<sequence length="73" mass="7996">MSQDSECQTFPIFPLVQPLRAPSNFHGDAGDDPSRISPGCGTRIMKKTLIPGKEIPRTAKDCVWLDGTIHKTS</sequence>
<dbReference type="EMBL" id="BMAV01016681">
    <property type="protein sequence ID" value="GFY67693.1"/>
    <property type="molecule type" value="Genomic_DNA"/>
</dbReference>
<reference evidence="1" key="1">
    <citation type="submission" date="2020-08" db="EMBL/GenBank/DDBJ databases">
        <title>Multicomponent nature underlies the extraordinary mechanical properties of spider dragline silk.</title>
        <authorList>
            <person name="Kono N."/>
            <person name="Nakamura H."/>
            <person name="Mori M."/>
            <person name="Yoshida Y."/>
            <person name="Ohtoshi R."/>
            <person name="Malay A.D."/>
            <person name="Moran D.A.P."/>
            <person name="Tomita M."/>
            <person name="Numata K."/>
            <person name="Arakawa K."/>
        </authorList>
    </citation>
    <scope>NUCLEOTIDE SEQUENCE</scope>
</reference>
<gene>
    <name evidence="1" type="ORF">TNIN_97581</name>
</gene>
<accession>A0A8X6YBR1</accession>
<organism evidence="1 2">
    <name type="scientific">Trichonephila inaurata madagascariensis</name>
    <dbReference type="NCBI Taxonomy" id="2747483"/>
    <lineage>
        <taxon>Eukaryota</taxon>
        <taxon>Metazoa</taxon>
        <taxon>Ecdysozoa</taxon>
        <taxon>Arthropoda</taxon>
        <taxon>Chelicerata</taxon>
        <taxon>Arachnida</taxon>
        <taxon>Araneae</taxon>
        <taxon>Araneomorphae</taxon>
        <taxon>Entelegynae</taxon>
        <taxon>Araneoidea</taxon>
        <taxon>Nephilidae</taxon>
        <taxon>Trichonephila</taxon>
        <taxon>Trichonephila inaurata</taxon>
    </lineage>
</organism>
<comment type="caution">
    <text evidence="1">The sequence shown here is derived from an EMBL/GenBank/DDBJ whole genome shotgun (WGS) entry which is preliminary data.</text>
</comment>
<protein>
    <submittedName>
        <fullName evidence="1">Uncharacterized protein</fullName>
    </submittedName>
</protein>
<evidence type="ECO:0000313" key="1">
    <source>
        <dbReference type="EMBL" id="GFY67693.1"/>
    </source>
</evidence>
<name>A0A8X6YBR1_9ARAC</name>
<dbReference type="Proteomes" id="UP000886998">
    <property type="component" value="Unassembled WGS sequence"/>
</dbReference>
<proteinExistence type="predicted"/>
<evidence type="ECO:0000313" key="2">
    <source>
        <dbReference type="Proteomes" id="UP000886998"/>
    </source>
</evidence>